<keyword evidence="2" id="KW-1185">Reference proteome</keyword>
<evidence type="ECO:0000313" key="1">
    <source>
        <dbReference type="EMBL" id="KEP69946.1"/>
    </source>
</evidence>
<reference evidence="1 2" key="1">
    <citation type="submission" date="2014-03" db="EMBL/GenBank/DDBJ databases">
        <title>The draft genome sequence of Thioclava dalianensis DLFJ1-1.</title>
        <authorList>
            <person name="Lai Q."/>
            <person name="Shao Z."/>
        </authorList>
    </citation>
    <scope>NUCLEOTIDE SEQUENCE [LARGE SCALE GENOMIC DNA]</scope>
    <source>
        <strain evidence="1 2">DLFJ1-1</strain>
    </source>
</reference>
<organism evidence="1 2">
    <name type="scientific">Thioclava dalianensis</name>
    <dbReference type="NCBI Taxonomy" id="1185766"/>
    <lineage>
        <taxon>Bacteria</taxon>
        <taxon>Pseudomonadati</taxon>
        <taxon>Pseudomonadota</taxon>
        <taxon>Alphaproteobacteria</taxon>
        <taxon>Rhodobacterales</taxon>
        <taxon>Paracoccaceae</taxon>
        <taxon>Thioclava</taxon>
    </lineage>
</organism>
<evidence type="ECO:0000313" key="2">
    <source>
        <dbReference type="Proteomes" id="UP000027725"/>
    </source>
</evidence>
<dbReference type="EMBL" id="JHEH01000009">
    <property type="protein sequence ID" value="KEP69946.1"/>
    <property type="molecule type" value="Genomic_DNA"/>
</dbReference>
<dbReference type="eggNOG" id="COG2128">
    <property type="taxonomic scope" value="Bacteria"/>
</dbReference>
<dbReference type="SUPFAM" id="SSF69118">
    <property type="entry name" value="AhpD-like"/>
    <property type="match status" value="1"/>
</dbReference>
<dbReference type="InterPro" id="IPR029032">
    <property type="entry name" value="AhpD-like"/>
</dbReference>
<dbReference type="STRING" id="1185766.SAMN05216224_102825"/>
<dbReference type="PANTHER" id="PTHR35446">
    <property type="entry name" value="SI:CH211-175M2.5"/>
    <property type="match status" value="1"/>
</dbReference>
<dbReference type="Gene3D" id="1.20.1290.10">
    <property type="entry name" value="AhpD-like"/>
    <property type="match status" value="1"/>
</dbReference>
<name>A0A074TDU4_9RHOB</name>
<sequence length="187" mass="20758">MSTLDRLDETNAPEKSIPLIEKSKASFGRLPGLHSVLAASPAAFEGYQSLHSLFAEETAFNAEEKTVIWQTINVEHRCHYCVPAHTGIAKAMKVSDEISNALRDETPLPTAKLEALRSFTLAMLRERGNVDDATLQAFYDAGYEQRHVLEVILGLAQKVMSNYTNHIANTPVDAPMQKFAWVSKADR</sequence>
<dbReference type="OrthoDB" id="9808310at2"/>
<proteinExistence type="predicted"/>
<dbReference type="PANTHER" id="PTHR35446:SF3">
    <property type="entry name" value="CMD DOMAIN-CONTAINING PROTEIN"/>
    <property type="match status" value="1"/>
</dbReference>
<gene>
    <name evidence="1" type="ORF">DL1_20890</name>
</gene>
<dbReference type="AlphaFoldDB" id="A0A074TDU4"/>
<protein>
    <submittedName>
        <fullName evidence="1">Carboxymuconolactone decarboxylase</fullName>
    </submittedName>
</protein>
<dbReference type="Proteomes" id="UP000027725">
    <property type="component" value="Unassembled WGS sequence"/>
</dbReference>
<accession>A0A074TDU4</accession>
<comment type="caution">
    <text evidence="1">The sequence shown here is derived from an EMBL/GenBank/DDBJ whole genome shotgun (WGS) entry which is preliminary data.</text>
</comment>
<dbReference type="RefSeq" id="WP_038065346.1">
    <property type="nucleotide sequence ID" value="NZ_FOVB01000002.1"/>
</dbReference>